<comment type="caution">
    <text evidence="2">The sequence shown here is derived from an EMBL/GenBank/DDBJ whole genome shotgun (WGS) entry which is preliminary data.</text>
</comment>
<dbReference type="Proteomes" id="UP000316213">
    <property type="component" value="Unassembled WGS sequence"/>
</dbReference>
<evidence type="ECO:0000313" key="2">
    <source>
        <dbReference type="EMBL" id="TWT97446.1"/>
    </source>
</evidence>
<reference evidence="2 3" key="1">
    <citation type="submission" date="2019-02" db="EMBL/GenBank/DDBJ databases">
        <title>Deep-cultivation of Planctomycetes and their phenomic and genomic characterization uncovers novel biology.</title>
        <authorList>
            <person name="Wiegand S."/>
            <person name="Jogler M."/>
            <person name="Boedeker C."/>
            <person name="Pinto D."/>
            <person name="Vollmers J."/>
            <person name="Rivas-Marin E."/>
            <person name="Kohn T."/>
            <person name="Peeters S.H."/>
            <person name="Heuer A."/>
            <person name="Rast P."/>
            <person name="Oberbeckmann S."/>
            <person name="Bunk B."/>
            <person name="Jeske O."/>
            <person name="Meyerdierks A."/>
            <person name="Storesund J.E."/>
            <person name="Kallscheuer N."/>
            <person name="Luecker S."/>
            <person name="Lage O.M."/>
            <person name="Pohl T."/>
            <person name="Merkel B.J."/>
            <person name="Hornburger P."/>
            <person name="Mueller R.-W."/>
            <person name="Bruemmer F."/>
            <person name="Labrenz M."/>
            <person name="Spormann A.M."/>
            <person name="Op Den Camp H."/>
            <person name="Overmann J."/>
            <person name="Amann R."/>
            <person name="Jetten M.S.M."/>
            <person name="Mascher T."/>
            <person name="Medema M.H."/>
            <person name="Devos D.P."/>
            <person name="Kaster A.-K."/>
            <person name="Ovreas L."/>
            <person name="Rohde M."/>
            <person name="Galperin M.Y."/>
            <person name="Jogler C."/>
        </authorList>
    </citation>
    <scope>NUCLEOTIDE SEQUENCE [LARGE SCALE GENOMIC DNA]</scope>
    <source>
        <strain evidence="2 3">Pla100</strain>
    </source>
</reference>
<proteinExistence type="predicted"/>
<keyword evidence="3" id="KW-1185">Reference proteome</keyword>
<feature type="transmembrane region" description="Helical" evidence="1">
    <location>
        <begin position="7"/>
        <end position="23"/>
    </location>
</feature>
<name>A0A5C6ADG1_9BACT</name>
<keyword evidence="1" id="KW-1133">Transmembrane helix</keyword>
<sequence length="33" mass="3764">MNEKQKALFVGNWAPTFLLLGIYNKMVKLHGSD</sequence>
<evidence type="ECO:0000256" key="1">
    <source>
        <dbReference type="SAM" id="Phobius"/>
    </source>
</evidence>
<organism evidence="2 3">
    <name type="scientific">Neorhodopirellula pilleata</name>
    <dbReference type="NCBI Taxonomy" id="2714738"/>
    <lineage>
        <taxon>Bacteria</taxon>
        <taxon>Pseudomonadati</taxon>
        <taxon>Planctomycetota</taxon>
        <taxon>Planctomycetia</taxon>
        <taxon>Pirellulales</taxon>
        <taxon>Pirellulaceae</taxon>
        <taxon>Neorhodopirellula</taxon>
    </lineage>
</organism>
<gene>
    <name evidence="2" type="ORF">Pla100_26000</name>
</gene>
<keyword evidence="1" id="KW-0812">Transmembrane</keyword>
<keyword evidence="1" id="KW-0472">Membrane</keyword>
<evidence type="ECO:0000313" key="3">
    <source>
        <dbReference type="Proteomes" id="UP000316213"/>
    </source>
</evidence>
<dbReference type="AlphaFoldDB" id="A0A5C6ADG1"/>
<protein>
    <submittedName>
        <fullName evidence="2">Uncharacterized protein</fullName>
    </submittedName>
</protein>
<accession>A0A5C6ADG1</accession>
<dbReference type="EMBL" id="SJPM01000004">
    <property type="protein sequence ID" value="TWT97446.1"/>
    <property type="molecule type" value="Genomic_DNA"/>
</dbReference>